<sequence length="141" mass="15054">MRPDRFESFLISLAKTGEGARQVSTLRDAGDTTHPYGIAVTLGDREVRYQITAQSAPGERYEQPEEPVEGEPAPTMGDPVVPAGPVGPGEAEGWLAAVLAAARSPEVQRVERWSVREGAHGGHAGVTAHFHNGGRAFVRVM</sequence>
<comment type="caution">
    <text evidence="2">The sequence shown here is derived from an EMBL/GenBank/DDBJ whole genome shotgun (WGS) entry which is preliminary data.</text>
</comment>
<evidence type="ECO:0000313" key="3">
    <source>
        <dbReference type="Proteomes" id="UP000050867"/>
    </source>
</evidence>
<gene>
    <name evidence="2" type="ORF">AQ490_12230</name>
</gene>
<protein>
    <submittedName>
        <fullName evidence="2">Uncharacterized protein</fullName>
    </submittedName>
</protein>
<accession>A0A0T6LKT3</accession>
<dbReference type="Proteomes" id="UP000050867">
    <property type="component" value="Unassembled WGS sequence"/>
</dbReference>
<evidence type="ECO:0000313" key="2">
    <source>
        <dbReference type="EMBL" id="KRV46632.1"/>
    </source>
</evidence>
<dbReference type="EMBL" id="LLZU01000039">
    <property type="protein sequence ID" value="KRV46632.1"/>
    <property type="molecule type" value="Genomic_DNA"/>
</dbReference>
<feature type="compositionally biased region" description="Low complexity" evidence="1">
    <location>
        <begin position="79"/>
        <end position="88"/>
    </location>
</feature>
<name>A0A0T6LKT3_WENVI</name>
<dbReference type="AlphaFoldDB" id="A0A0T6LKT3"/>
<organism evidence="2 3">
    <name type="scientific">Wenjunlia vitaminophila</name>
    <name type="common">Streptomyces vitaminophilus</name>
    <dbReference type="NCBI Taxonomy" id="76728"/>
    <lineage>
        <taxon>Bacteria</taxon>
        <taxon>Bacillati</taxon>
        <taxon>Actinomycetota</taxon>
        <taxon>Actinomycetes</taxon>
        <taxon>Kitasatosporales</taxon>
        <taxon>Streptomycetaceae</taxon>
        <taxon>Wenjunlia</taxon>
    </lineage>
</organism>
<dbReference type="eggNOG" id="ENOG5031QK2">
    <property type="taxonomic scope" value="Bacteria"/>
</dbReference>
<evidence type="ECO:0000256" key="1">
    <source>
        <dbReference type="SAM" id="MobiDB-lite"/>
    </source>
</evidence>
<reference evidence="2 3" key="1">
    <citation type="submission" date="2015-10" db="EMBL/GenBank/DDBJ databases">
        <title>Draft genome sequence of pyrrolomycin-producing Streptomyces vitaminophilus.</title>
        <authorList>
            <person name="Graham D.E."/>
            <person name="Mahan K.M."/>
            <person name="Klingeman D.M."/>
            <person name="Hettich R.L."/>
            <person name="Parry R.J."/>
        </authorList>
    </citation>
    <scope>NUCLEOTIDE SEQUENCE [LARGE SCALE GENOMIC DNA]</scope>
    <source>
        <strain evidence="2 3">ATCC 31673</strain>
    </source>
</reference>
<feature type="region of interest" description="Disordered" evidence="1">
    <location>
        <begin position="54"/>
        <end position="88"/>
    </location>
</feature>
<keyword evidence="3" id="KW-1185">Reference proteome</keyword>
<proteinExistence type="predicted"/>